<evidence type="ECO:0000313" key="5">
    <source>
        <dbReference type="EMBL" id="BDA79189.1"/>
    </source>
</evidence>
<organism evidence="5 6">
    <name type="scientific">Leptospira kobayashii</name>
    <dbReference type="NCBI Taxonomy" id="1917830"/>
    <lineage>
        <taxon>Bacteria</taxon>
        <taxon>Pseudomonadati</taxon>
        <taxon>Spirochaetota</taxon>
        <taxon>Spirochaetia</taxon>
        <taxon>Leptospirales</taxon>
        <taxon>Leptospiraceae</taxon>
        <taxon>Leptospira</taxon>
    </lineage>
</organism>
<keyword evidence="6" id="KW-1185">Reference proteome</keyword>
<sequence>MNLLIIGYSSLVARRVLPAALKIQKLKKIIICTKKKIQIESEWTKAKEIVFYDHYEVDLPSQDTFVYISTPNSLHSYFAKYYLNRGFHVIIDKPAVMNSAEAKELSELALKNRSLLAEANVWYRHPLAKAFKEKLDASSKNHNLRIFQFFTNPPLDKDNFRYDTDYGGGILYDRASYTISLSRFLLSEYPDEIDVHINERNEKGLDLSSEIFFRYKDRSILLSSYFSLNAQYLNRLQLLGENISLETERIFTPPDNYYGKILSSSQGKNETIDVPTGDSFQLFLEEVLDSVAGDGYDKYANELYSDSIILDKIINFNK</sequence>
<dbReference type="EMBL" id="AP025028">
    <property type="protein sequence ID" value="BDA79189.1"/>
    <property type="molecule type" value="Genomic_DNA"/>
</dbReference>
<dbReference type="Pfam" id="PF22725">
    <property type="entry name" value="GFO_IDH_MocA_C3"/>
    <property type="match status" value="1"/>
</dbReference>
<name>A0ABM7UJY1_9LEPT</name>
<comment type="similarity">
    <text evidence="1">Belongs to the Gfo/Idh/MocA family.</text>
</comment>
<dbReference type="InterPro" id="IPR050984">
    <property type="entry name" value="Gfo/Idh/MocA_domain"/>
</dbReference>
<feature type="domain" description="GFO/IDH/MocA-like oxidoreductase" evidence="4">
    <location>
        <begin position="152"/>
        <end position="245"/>
    </location>
</feature>
<dbReference type="SUPFAM" id="SSF55347">
    <property type="entry name" value="Glyceraldehyde-3-phosphate dehydrogenase-like, C-terminal domain"/>
    <property type="match status" value="1"/>
</dbReference>
<evidence type="ECO:0000313" key="6">
    <source>
        <dbReference type="Proteomes" id="UP000245263"/>
    </source>
</evidence>
<gene>
    <name evidence="5" type="ORF">LPTSP3_g21190</name>
</gene>
<evidence type="ECO:0000259" key="4">
    <source>
        <dbReference type="Pfam" id="PF22725"/>
    </source>
</evidence>
<dbReference type="Gene3D" id="3.40.50.720">
    <property type="entry name" value="NAD(P)-binding Rossmann-like Domain"/>
    <property type="match status" value="1"/>
</dbReference>
<feature type="domain" description="Gfo/Idh/MocA-like oxidoreductase N-terminal" evidence="3">
    <location>
        <begin position="2"/>
        <end position="115"/>
    </location>
</feature>
<dbReference type="PANTHER" id="PTHR22604">
    <property type="entry name" value="OXIDOREDUCTASES"/>
    <property type="match status" value="1"/>
</dbReference>
<keyword evidence="2" id="KW-0560">Oxidoreductase</keyword>
<accession>A0ABM7UJY1</accession>
<reference evidence="5 6" key="1">
    <citation type="submission" date="2021-08" db="EMBL/GenBank/DDBJ databases">
        <title>Complete genome sequence of Leptospira kobayashii strain E30.</title>
        <authorList>
            <person name="Nakao R."/>
            <person name="Nakamura S."/>
            <person name="Masuzawa T."/>
            <person name="Koizumi N."/>
        </authorList>
    </citation>
    <scope>NUCLEOTIDE SEQUENCE [LARGE SCALE GENOMIC DNA]</scope>
    <source>
        <strain evidence="5 6">E30</strain>
    </source>
</reference>
<dbReference type="Gene3D" id="3.30.360.10">
    <property type="entry name" value="Dihydrodipicolinate Reductase, domain 2"/>
    <property type="match status" value="1"/>
</dbReference>
<dbReference type="Pfam" id="PF01408">
    <property type="entry name" value="GFO_IDH_MocA"/>
    <property type="match status" value="1"/>
</dbReference>
<evidence type="ECO:0000256" key="2">
    <source>
        <dbReference type="ARBA" id="ARBA00023002"/>
    </source>
</evidence>
<dbReference type="InterPro" id="IPR036291">
    <property type="entry name" value="NAD(P)-bd_dom_sf"/>
</dbReference>
<proteinExistence type="inferred from homology"/>
<dbReference type="RefSeq" id="WP_109019392.1">
    <property type="nucleotide sequence ID" value="NZ_AP025028.1"/>
</dbReference>
<dbReference type="SUPFAM" id="SSF51735">
    <property type="entry name" value="NAD(P)-binding Rossmann-fold domains"/>
    <property type="match status" value="1"/>
</dbReference>
<evidence type="ECO:0000259" key="3">
    <source>
        <dbReference type="Pfam" id="PF01408"/>
    </source>
</evidence>
<evidence type="ECO:0000256" key="1">
    <source>
        <dbReference type="ARBA" id="ARBA00010928"/>
    </source>
</evidence>
<dbReference type="Proteomes" id="UP000245263">
    <property type="component" value="Chromosome 1"/>
</dbReference>
<protein>
    <recommendedName>
        <fullName evidence="7">Oxidoreductase, NAD-binding domain protein</fullName>
    </recommendedName>
</protein>
<evidence type="ECO:0008006" key="7">
    <source>
        <dbReference type="Google" id="ProtNLM"/>
    </source>
</evidence>
<dbReference type="InterPro" id="IPR055170">
    <property type="entry name" value="GFO_IDH_MocA-like_dom"/>
</dbReference>
<dbReference type="InterPro" id="IPR000683">
    <property type="entry name" value="Gfo/Idh/MocA-like_OxRdtase_N"/>
</dbReference>
<dbReference type="PANTHER" id="PTHR22604:SF105">
    <property type="entry name" value="TRANS-1,2-DIHYDROBENZENE-1,2-DIOL DEHYDROGENASE"/>
    <property type="match status" value="1"/>
</dbReference>